<feature type="non-terminal residue" evidence="2">
    <location>
        <position position="1"/>
    </location>
</feature>
<dbReference type="AlphaFoldDB" id="A0A383ELE3"/>
<keyword evidence="1" id="KW-0472">Membrane</keyword>
<organism evidence="2">
    <name type="scientific">marine metagenome</name>
    <dbReference type="NCBI Taxonomy" id="408172"/>
    <lineage>
        <taxon>unclassified sequences</taxon>
        <taxon>metagenomes</taxon>
        <taxon>ecological metagenomes</taxon>
    </lineage>
</organism>
<dbReference type="EMBL" id="UINC01227021">
    <property type="protein sequence ID" value="SVE57742.1"/>
    <property type="molecule type" value="Genomic_DNA"/>
</dbReference>
<feature type="transmembrane region" description="Helical" evidence="1">
    <location>
        <begin position="27"/>
        <end position="45"/>
    </location>
</feature>
<accession>A0A383ELE3</accession>
<gene>
    <name evidence="2" type="ORF">METZ01_LOCUS510596</name>
</gene>
<reference evidence="2" key="1">
    <citation type="submission" date="2018-05" db="EMBL/GenBank/DDBJ databases">
        <authorList>
            <person name="Lanie J.A."/>
            <person name="Ng W.-L."/>
            <person name="Kazmierczak K.M."/>
            <person name="Andrzejewski T.M."/>
            <person name="Davidsen T.M."/>
            <person name="Wayne K.J."/>
            <person name="Tettelin H."/>
            <person name="Glass J.I."/>
            <person name="Rusch D."/>
            <person name="Podicherti R."/>
            <person name="Tsui H.-C.T."/>
            <person name="Winkler M.E."/>
        </authorList>
    </citation>
    <scope>NUCLEOTIDE SEQUENCE</scope>
</reference>
<evidence type="ECO:0000256" key="1">
    <source>
        <dbReference type="SAM" id="Phobius"/>
    </source>
</evidence>
<proteinExistence type="predicted"/>
<keyword evidence="1" id="KW-1133">Transmembrane helix</keyword>
<keyword evidence="1" id="KW-0812">Transmembrane</keyword>
<feature type="non-terminal residue" evidence="2">
    <location>
        <position position="46"/>
    </location>
</feature>
<name>A0A383ELE3_9ZZZZ</name>
<sequence>VGKDEFTIVFFPGSMCTPRKLHLPKRFVKFGILVSFVVLIGVLGSS</sequence>
<evidence type="ECO:0000313" key="2">
    <source>
        <dbReference type="EMBL" id="SVE57742.1"/>
    </source>
</evidence>
<protein>
    <submittedName>
        <fullName evidence="2">Uncharacterized protein</fullName>
    </submittedName>
</protein>